<dbReference type="Proteomes" id="UP001163046">
    <property type="component" value="Unassembled WGS sequence"/>
</dbReference>
<protein>
    <submittedName>
        <fullName evidence="2">Uncharacterized protein</fullName>
    </submittedName>
</protein>
<dbReference type="PANTHER" id="PTHR38564:SF2">
    <property type="entry name" value="WU:FC46H12 PRECURSOR"/>
    <property type="match status" value="1"/>
</dbReference>
<dbReference type="OrthoDB" id="5946254at2759"/>
<organism evidence="2 3">
    <name type="scientific">Desmophyllum pertusum</name>
    <dbReference type="NCBI Taxonomy" id="174260"/>
    <lineage>
        <taxon>Eukaryota</taxon>
        <taxon>Metazoa</taxon>
        <taxon>Cnidaria</taxon>
        <taxon>Anthozoa</taxon>
        <taxon>Hexacorallia</taxon>
        <taxon>Scleractinia</taxon>
        <taxon>Caryophylliina</taxon>
        <taxon>Caryophylliidae</taxon>
        <taxon>Desmophyllum</taxon>
    </lineage>
</organism>
<gene>
    <name evidence="2" type="ORF">OS493_007831</name>
</gene>
<proteinExistence type="predicted"/>
<dbReference type="EMBL" id="MU827304">
    <property type="protein sequence ID" value="KAJ7365180.1"/>
    <property type="molecule type" value="Genomic_DNA"/>
</dbReference>
<reference evidence="2" key="1">
    <citation type="submission" date="2023-01" db="EMBL/GenBank/DDBJ databases">
        <title>Genome assembly of the deep-sea coral Lophelia pertusa.</title>
        <authorList>
            <person name="Herrera S."/>
            <person name="Cordes E."/>
        </authorList>
    </citation>
    <scope>NUCLEOTIDE SEQUENCE</scope>
    <source>
        <strain evidence="2">USNM1676648</strain>
        <tissue evidence="2">Polyp</tissue>
    </source>
</reference>
<dbReference type="AlphaFoldDB" id="A0A9W9YRZ5"/>
<sequence length="163" mass="18310">MKGFYMFLALVCFLATCTQAGPLHASCKIDWTWAVNCTVVKTTIVNQIHKWTTDDNCPDGDGEKCLYTLKEETADKITATHTTPKKHYVDDLTFTFGKNGSEICNAQGYSTSETWYAVLDYGTNYCNLHNLITGSGLDKFPKFQEVTSDSVCTQYSSRNCDKY</sequence>
<keyword evidence="3" id="KW-1185">Reference proteome</keyword>
<evidence type="ECO:0000313" key="3">
    <source>
        <dbReference type="Proteomes" id="UP001163046"/>
    </source>
</evidence>
<accession>A0A9W9YRZ5</accession>
<evidence type="ECO:0000313" key="2">
    <source>
        <dbReference type="EMBL" id="KAJ7365180.1"/>
    </source>
</evidence>
<comment type="caution">
    <text evidence="2">The sequence shown here is derived from an EMBL/GenBank/DDBJ whole genome shotgun (WGS) entry which is preliminary data.</text>
</comment>
<evidence type="ECO:0000256" key="1">
    <source>
        <dbReference type="SAM" id="SignalP"/>
    </source>
</evidence>
<keyword evidence="1" id="KW-0732">Signal</keyword>
<feature type="chain" id="PRO_5040852975" evidence="1">
    <location>
        <begin position="21"/>
        <end position="163"/>
    </location>
</feature>
<name>A0A9W9YRZ5_9CNID</name>
<dbReference type="PANTHER" id="PTHR38564">
    <property type="entry name" value="SI:CH73-250A16.5-RELATED"/>
    <property type="match status" value="1"/>
</dbReference>
<feature type="signal peptide" evidence="1">
    <location>
        <begin position="1"/>
        <end position="20"/>
    </location>
</feature>